<dbReference type="InterPro" id="IPR051311">
    <property type="entry name" value="DedA_domain"/>
</dbReference>
<evidence type="ECO:0000259" key="8">
    <source>
        <dbReference type="Pfam" id="PF09335"/>
    </source>
</evidence>
<sequence>MLEWLFSAGESNLWLFLGIMIVGLGTELIPAEVGLPLLGLYVSNGTVSWTAAVLVGFLGSLMGATVFYLLGRYAGRPILIRYGKWLLIKEKEIEQGERIVGKYGTWSALFGRFFPVVRSVVSIPCGLFGLSFKRYLLASSIGLFPVSFFYIWVGERFGVERAESMLKGLEQELWWILGGIVVILGGYVLYRRAKAKRKEQKQDAQTKQSDS</sequence>
<feature type="transmembrane region" description="Helical" evidence="7">
    <location>
        <begin position="173"/>
        <end position="190"/>
    </location>
</feature>
<protein>
    <submittedName>
        <fullName evidence="9">DedA family protein</fullName>
    </submittedName>
</protein>
<keyword evidence="4 7" id="KW-0812">Transmembrane</keyword>
<accession>A0ABX8GC90</accession>
<keyword evidence="3" id="KW-1003">Cell membrane</keyword>
<dbReference type="RefSeq" id="WP_051656215.1">
    <property type="nucleotide sequence ID" value="NZ_CP075897.1"/>
</dbReference>
<organism evidence="9 10">
    <name type="scientific">Exiguobacterium acetylicum</name>
    <name type="common">Brevibacterium acetylicum</name>
    <dbReference type="NCBI Taxonomy" id="41170"/>
    <lineage>
        <taxon>Bacteria</taxon>
        <taxon>Bacillati</taxon>
        <taxon>Bacillota</taxon>
        <taxon>Bacilli</taxon>
        <taxon>Bacillales</taxon>
        <taxon>Bacillales Family XII. Incertae Sedis</taxon>
        <taxon>Exiguobacterium</taxon>
    </lineage>
</organism>
<evidence type="ECO:0000256" key="7">
    <source>
        <dbReference type="SAM" id="Phobius"/>
    </source>
</evidence>
<evidence type="ECO:0000313" key="10">
    <source>
        <dbReference type="Proteomes" id="UP000679498"/>
    </source>
</evidence>
<evidence type="ECO:0000256" key="1">
    <source>
        <dbReference type="ARBA" id="ARBA00004651"/>
    </source>
</evidence>
<evidence type="ECO:0000313" key="9">
    <source>
        <dbReference type="EMBL" id="QWB30705.1"/>
    </source>
</evidence>
<dbReference type="PANTHER" id="PTHR42709">
    <property type="entry name" value="ALKALINE PHOSPHATASE LIKE PROTEIN"/>
    <property type="match status" value="1"/>
</dbReference>
<keyword evidence="5 7" id="KW-1133">Transmembrane helix</keyword>
<name>A0ABX8GC90_EXIAC</name>
<comment type="subcellular location">
    <subcellularLocation>
        <location evidence="1">Cell membrane</location>
        <topology evidence="1">Multi-pass membrane protein</topology>
    </subcellularLocation>
</comment>
<dbReference type="Pfam" id="PF09335">
    <property type="entry name" value="VTT_dom"/>
    <property type="match status" value="1"/>
</dbReference>
<evidence type="ECO:0000256" key="5">
    <source>
        <dbReference type="ARBA" id="ARBA00022989"/>
    </source>
</evidence>
<dbReference type="Proteomes" id="UP000679498">
    <property type="component" value="Chromosome"/>
</dbReference>
<proteinExistence type="inferred from homology"/>
<evidence type="ECO:0000256" key="3">
    <source>
        <dbReference type="ARBA" id="ARBA00022475"/>
    </source>
</evidence>
<dbReference type="PANTHER" id="PTHR42709:SF6">
    <property type="entry name" value="UNDECAPRENYL PHOSPHATE TRANSPORTER A"/>
    <property type="match status" value="1"/>
</dbReference>
<dbReference type="EMBL" id="CP075897">
    <property type="protein sequence ID" value="QWB30705.1"/>
    <property type="molecule type" value="Genomic_DNA"/>
</dbReference>
<gene>
    <name evidence="9" type="ORF">KKI46_03255</name>
</gene>
<feature type="transmembrane region" description="Helical" evidence="7">
    <location>
        <begin position="49"/>
        <end position="71"/>
    </location>
</feature>
<keyword evidence="10" id="KW-1185">Reference proteome</keyword>
<dbReference type="GeneID" id="88810670"/>
<feature type="domain" description="VTT" evidence="8">
    <location>
        <begin position="42"/>
        <end position="155"/>
    </location>
</feature>
<dbReference type="InterPro" id="IPR032816">
    <property type="entry name" value="VTT_dom"/>
</dbReference>
<feature type="transmembrane region" description="Helical" evidence="7">
    <location>
        <begin position="12"/>
        <end position="29"/>
    </location>
</feature>
<comment type="similarity">
    <text evidence="2">Belongs to the DedA family.</text>
</comment>
<evidence type="ECO:0000256" key="6">
    <source>
        <dbReference type="ARBA" id="ARBA00023136"/>
    </source>
</evidence>
<evidence type="ECO:0000256" key="4">
    <source>
        <dbReference type="ARBA" id="ARBA00022692"/>
    </source>
</evidence>
<reference evidence="9 10" key="1">
    <citation type="submission" date="2021-05" db="EMBL/GenBank/DDBJ databases">
        <title>Biocontrol using Exiguobacterium acetylicum SI17 against litchi downy blight caused by Peronophythora litchii.</title>
        <authorList>
            <person name="Zheng L."/>
        </authorList>
    </citation>
    <scope>NUCLEOTIDE SEQUENCE [LARGE SCALE GENOMIC DNA]</scope>
    <source>
        <strain evidence="9 10">SI17</strain>
    </source>
</reference>
<keyword evidence="6 7" id="KW-0472">Membrane</keyword>
<feature type="transmembrane region" description="Helical" evidence="7">
    <location>
        <begin position="135"/>
        <end position="153"/>
    </location>
</feature>
<evidence type="ECO:0000256" key="2">
    <source>
        <dbReference type="ARBA" id="ARBA00010792"/>
    </source>
</evidence>